<evidence type="ECO:0000256" key="1">
    <source>
        <dbReference type="ARBA" id="ARBA00004141"/>
    </source>
</evidence>
<comment type="subcellular location">
    <subcellularLocation>
        <location evidence="1">Membrane</location>
        <topology evidence="1">Multi-pass membrane protein</topology>
    </subcellularLocation>
</comment>
<dbReference type="EMBL" id="CAQM01000407">
    <property type="protein sequence ID" value="CCQ61832.1"/>
    <property type="molecule type" value="Genomic_DNA"/>
</dbReference>
<proteinExistence type="predicted"/>
<feature type="transmembrane region" description="Helical" evidence="5">
    <location>
        <begin position="12"/>
        <end position="37"/>
    </location>
</feature>
<evidence type="ECO:0000256" key="5">
    <source>
        <dbReference type="SAM" id="Phobius"/>
    </source>
</evidence>
<reference evidence="6 7" key="1">
    <citation type="submission" date="2013-01" db="EMBL/GenBank/DDBJ databases">
        <authorList>
            <person name="Bench S."/>
        </authorList>
    </citation>
    <scope>NUCLEOTIDE SEQUENCE [LARGE SCALE GENOMIC DNA]</scope>
    <source>
        <strain evidence="6 7">WH 0401</strain>
    </source>
</reference>
<keyword evidence="4 5" id="KW-0472">Membrane</keyword>
<evidence type="ECO:0000256" key="4">
    <source>
        <dbReference type="ARBA" id="ARBA00023136"/>
    </source>
</evidence>
<sequence length="57" mass="6257">MSNEIAKRKLLSGICQGSIFFSATFVCIGVPIVILFISDDETVQNNAKEALNFHLNV</sequence>
<dbReference type="AlphaFoldDB" id="T2JBG2"/>
<evidence type="ECO:0000256" key="3">
    <source>
        <dbReference type="ARBA" id="ARBA00022989"/>
    </source>
</evidence>
<evidence type="ECO:0000313" key="6">
    <source>
        <dbReference type="EMBL" id="CCQ61832.1"/>
    </source>
</evidence>
<reference evidence="6 7" key="2">
    <citation type="submission" date="2013-09" db="EMBL/GenBank/DDBJ databases">
        <title>Whole genome comparison of six Crocosphaera watsonii strains with differing phenotypes.</title>
        <authorList>
            <person name="Bench S.R."/>
            <person name="Heller P."/>
            <person name="Frank I."/>
            <person name="Arciniega M."/>
            <person name="Shilova I.N."/>
            <person name="Zehr J.P."/>
        </authorList>
    </citation>
    <scope>NUCLEOTIDE SEQUENCE [LARGE SCALE GENOMIC DNA]</scope>
    <source>
        <strain evidence="6 7">WH 0401</strain>
    </source>
</reference>
<dbReference type="Proteomes" id="UP000018198">
    <property type="component" value="Unassembled WGS sequence"/>
</dbReference>
<comment type="caution">
    <text evidence="6">The sequence shown here is derived from an EMBL/GenBank/DDBJ whole genome shotgun (WGS) entry which is preliminary data.</text>
</comment>
<organism evidence="6 7">
    <name type="scientific">Crocosphaera watsonii WH 0401</name>
    <dbReference type="NCBI Taxonomy" id="555881"/>
    <lineage>
        <taxon>Bacteria</taxon>
        <taxon>Bacillati</taxon>
        <taxon>Cyanobacteriota</taxon>
        <taxon>Cyanophyceae</taxon>
        <taxon>Oscillatoriophycideae</taxon>
        <taxon>Chroococcales</taxon>
        <taxon>Aphanothecaceae</taxon>
        <taxon>Crocosphaera</taxon>
    </lineage>
</organism>
<accession>T2JBG2</accession>
<gene>
    <name evidence="6" type="ORF">CWATWH0401_1063</name>
</gene>
<evidence type="ECO:0000313" key="7">
    <source>
        <dbReference type="Proteomes" id="UP000018198"/>
    </source>
</evidence>
<keyword evidence="3 5" id="KW-1133">Transmembrane helix</keyword>
<protein>
    <submittedName>
        <fullName evidence="6">Uncharacterized protein</fullName>
    </submittedName>
</protein>
<evidence type="ECO:0000256" key="2">
    <source>
        <dbReference type="ARBA" id="ARBA00022692"/>
    </source>
</evidence>
<dbReference type="InterPro" id="IPR019109">
    <property type="entry name" value="MamF_MmsF"/>
</dbReference>
<keyword evidence="2 5" id="KW-0812">Transmembrane</keyword>
<dbReference type="Pfam" id="PF09685">
    <property type="entry name" value="MamF_MmsF"/>
    <property type="match status" value="1"/>
</dbReference>
<name>T2JBG2_CROWT</name>